<keyword evidence="2" id="KW-1185">Reference proteome</keyword>
<evidence type="ECO:0000313" key="2">
    <source>
        <dbReference type="Proteomes" id="UP000078540"/>
    </source>
</evidence>
<evidence type="ECO:0000313" key="1">
    <source>
        <dbReference type="EMBL" id="KYM88513.1"/>
    </source>
</evidence>
<protein>
    <submittedName>
        <fullName evidence="1">Uncharacterized protein</fullName>
    </submittedName>
</protein>
<reference evidence="1 2" key="1">
    <citation type="submission" date="2015-09" db="EMBL/GenBank/DDBJ databases">
        <title>Atta colombica WGS genome.</title>
        <authorList>
            <person name="Nygaard S."/>
            <person name="Hu H."/>
            <person name="Boomsma J."/>
            <person name="Zhang G."/>
        </authorList>
    </citation>
    <scope>NUCLEOTIDE SEQUENCE [LARGE SCALE GENOMIC DNA]</scope>
    <source>
        <strain evidence="1">Treedump-2</strain>
        <tissue evidence="1">Whole body</tissue>
    </source>
</reference>
<sequence>INLFTCYSILRYITCVIIINISNNQYCLLPFAEIRNVTYVNRRLRMTLTKIIRYLSDNYCHVDRLDRDKCYVFTDMLIKLHKVLHDHFQFSGIVYRESCQFRTRNRLLRFFLTSRSKIKMAIFGKIPVLLDSECLYILLRA</sequence>
<dbReference type="AlphaFoldDB" id="A0A195BQU7"/>
<proteinExistence type="predicted"/>
<accession>A0A195BQU7</accession>
<name>A0A195BQU7_9HYME</name>
<dbReference type="EMBL" id="KQ976424">
    <property type="protein sequence ID" value="KYM88513.1"/>
    <property type="molecule type" value="Genomic_DNA"/>
</dbReference>
<organism evidence="1 2">
    <name type="scientific">Atta colombica</name>
    <dbReference type="NCBI Taxonomy" id="520822"/>
    <lineage>
        <taxon>Eukaryota</taxon>
        <taxon>Metazoa</taxon>
        <taxon>Ecdysozoa</taxon>
        <taxon>Arthropoda</taxon>
        <taxon>Hexapoda</taxon>
        <taxon>Insecta</taxon>
        <taxon>Pterygota</taxon>
        <taxon>Neoptera</taxon>
        <taxon>Endopterygota</taxon>
        <taxon>Hymenoptera</taxon>
        <taxon>Apocrita</taxon>
        <taxon>Aculeata</taxon>
        <taxon>Formicoidea</taxon>
        <taxon>Formicidae</taxon>
        <taxon>Myrmicinae</taxon>
        <taxon>Atta</taxon>
    </lineage>
</organism>
<feature type="non-terminal residue" evidence="1">
    <location>
        <position position="1"/>
    </location>
</feature>
<gene>
    <name evidence="1" type="ORF">ALC53_02996</name>
</gene>
<dbReference type="Proteomes" id="UP000078540">
    <property type="component" value="Unassembled WGS sequence"/>
</dbReference>